<feature type="domain" description="TonB-dependent receptor plug" evidence="8">
    <location>
        <begin position="215"/>
        <end position="336"/>
    </location>
</feature>
<dbReference type="InterPro" id="IPR036942">
    <property type="entry name" value="Beta-barrel_TonB_sf"/>
</dbReference>
<dbReference type="AlphaFoldDB" id="A0A0A2EP09"/>
<dbReference type="Proteomes" id="UP000030125">
    <property type="component" value="Unassembled WGS sequence"/>
</dbReference>
<keyword evidence="4 7" id="KW-0812">Transmembrane</keyword>
<dbReference type="PROSITE" id="PS52016">
    <property type="entry name" value="TONB_DEPENDENT_REC_3"/>
    <property type="match status" value="1"/>
</dbReference>
<evidence type="ECO:0000256" key="2">
    <source>
        <dbReference type="ARBA" id="ARBA00022448"/>
    </source>
</evidence>
<dbReference type="InterPro" id="IPR039426">
    <property type="entry name" value="TonB-dep_rcpt-like"/>
</dbReference>
<dbReference type="eggNOG" id="COG1629">
    <property type="taxonomic scope" value="Bacteria"/>
</dbReference>
<dbReference type="RefSeq" id="WP_036853012.1">
    <property type="nucleotide sequence ID" value="NZ_JQJD01000065.1"/>
</dbReference>
<keyword evidence="5 7" id="KW-0472">Membrane</keyword>
<evidence type="ECO:0000256" key="6">
    <source>
        <dbReference type="ARBA" id="ARBA00023237"/>
    </source>
</evidence>
<comment type="subcellular location">
    <subcellularLocation>
        <location evidence="1 7">Cell outer membrane</location>
        <topology evidence="1 7">Multi-pass membrane protein</topology>
    </subcellularLocation>
</comment>
<dbReference type="STRING" id="36874.HQ34_04140"/>
<comment type="caution">
    <text evidence="9">The sequence shown here is derived from an EMBL/GenBank/DDBJ whole genome shotgun (WGS) entry which is preliminary data.</text>
</comment>
<dbReference type="SUPFAM" id="SSF56935">
    <property type="entry name" value="Porins"/>
    <property type="match status" value="1"/>
</dbReference>
<dbReference type="InterPro" id="IPR023997">
    <property type="entry name" value="TonB-dep_OMP_SusC/RagA_CS"/>
</dbReference>
<evidence type="ECO:0000259" key="8">
    <source>
        <dbReference type="Pfam" id="PF07715"/>
    </source>
</evidence>
<keyword evidence="6 7" id="KW-0998">Cell outer membrane</keyword>
<dbReference type="InterPro" id="IPR037066">
    <property type="entry name" value="Plug_dom_sf"/>
</dbReference>
<dbReference type="InterPro" id="IPR012910">
    <property type="entry name" value="Plug_dom"/>
</dbReference>
<evidence type="ECO:0000256" key="7">
    <source>
        <dbReference type="PROSITE-ProRule" id="PRU01360"/>
    </source>
</evidence>
<reference evidence="9 10" key="1">
    <citation type="submission" date="2014-08" db="EMBL/GenBank/DDBJ databases">
        <title>Porphyromonas cangingivalis strain:COT-109_OH1386 Genome sequencing.</title>
        <authorList>
            <person name="Wallis C."/>
            <person name="Deusch O."/>
            <person name="O'Flynn C."/>
            <person name="Davis I."/>
            <person name="Jospin G."/>
            <person name="Darling A.E."/>
            <person name="Coil D.A."/>
            <person name="Alexiev A."/>
            <person name="Horsfall A."/>
            <person name="Kirkwood N."/>
            <person name="Harris S."/>
            <person name="Eisen J.A."/>
        </authorList>
    </citation>
    <scope>NUCLEOTIDE SEQUENCE [LARGE SCALE GENOMIC DNA]</scope>
    <source>
        <strain evidence="10">COT-109 OH1386</strain>
    </source>
</reference>
<dbReference type="NCBIfam" id="TIGR04057">
    <property type="entry name" value="SusC_RagA_signa"/>
    <property type="match status" value="1"/>
</dbReference>
<evidence type="ECO:0000313" key="10">
    <source>
        <dbReference type="Proteomes" id="UP000030125"/>
    </source>
</evidence>
<dbReference type="NCBIfam" id="TIGR04056">
    <property type="entry name" value="OMP_RagA_SusC"/>
    <property type="match status" value="1"/>
</dbReference>
<sequence length="1161" mass="130070">MMNRLFVNVGRLLIGLSLILGTNYALTNEVRAQVKKKVVSVSFREKSLASILDFISAQTEYSVTYDNDVKSYPKTLTVSFDNAAPLKAIQEILNGSPFTYKVEGKKVTVYKLQTASTAAQTGKSITGVVQEANGSPLPYVTIQLKGTKSGCRTGLDGDFKLEVNANQGEIIVTSVGFEPQTVKYTVGKPIKIVMKESVNTLGEVSVIAYGERNTREIVGSMSSIKGERIQDMPTPSVETLLQGQMSGVEVTNLSGSPGGGGTSIVIRGHSSLNQKGINNGSPLFVIDGVPVKTDSSEETAGINPLASLDPSTIESVEVLKDAASAILYGSRAGNGVVLVTTKKGKAGKSEFNVSVSQSFTWLPRTPLQVIGKRERDFRIKQAKKQVIANYDWGTESSIIPKNHKDSYGWDPNYGGSYDYLWRNGNLLDEDRRLPTLVQDSLNTFYNNRTNWYDYAFRVGKVVKADLTATGGTENVRYMISTGVYDESGIMINSKFSRVSFMSNLDINLTPKLKGFANVNLAYMSKAGGDQGRAQGLTIDPKQTPSLLPGKGSIAEEIAVQQLRDIEEKNSNYNVRLNLGLQYNIIKGLTLSSSAAVNHYLTRSNRFTPNYLNFNNLTSSQGRVYGMTSIQNENIFNYTKNIGDTHNFDFTGGVTFNRDVIESITGMAYGGPGNNIHYIGDAWPQIRIDAAGNHEALQKVTTNFEEQIMMSYLGRFSYNYKKKYLADLSLRSDGSSVFGSKVRWGMFPAVALGWAFSYEPFMRDFWWLSFGKLRASWGRSGQKFQEAYLAHGIMQENNNFFGELGLQPSIIANNKLTWEKSDQYDFGLDLDLLNYRLKLKLDYYYKYSSALLMQIPLPGDVYLLSEKWDNSSAISNEGVELELHADILRDKAFNWSVDFNISRNWNMFRKSYGNIDLDDKVLGRPIYGIYTYKDEGIVQREEEIPYYYDQRGYRRPLYIGGEQYPLRVGGRKIKDQNSDGRIDLQDRYYAGSTIPLAYGGFTNTFSWKGFRLNMLFNYSLSRKVMNMVKSSAFNFNKSFGTLMDDPERYKFWEKPGDNADYPSLEFSDNGYRGQFDGDIASNIENVSFLRLKQLILSYTIPETYTKKLGMKTLRVYLSGENLFLLTNYSGIDPEIIDPHTGKDTGDSYPLNRKFTVGLNIKF</sequence>
<dbReference type="Pfam" id="PF13715">
    <property type="entry name" value="CarbopepD_reg_2"/>
    <property type="match status" value="1"/>
</dbReference>
<dbReference type="Pfam" id="PF07715">
    <property type="entry name" value="Plug"/>
    <property type="match status" value="1"/>
</dbReference>
<comment type="similarity">
    <text evidence="7">Belongs to the TonB-dependent receptor family.</text>
</comment>
<dbReference type="InterPro" id="IPR023996">
    <property type="entry name" value="TonB-dep_OMP_SusC/RagA"/>
</dbReference>
<evidence type="ECO:0000256" key="1">
    <source>
        <dbReference type="ARBA" id="ARBA00004571"/>
    </source>
</evidence>
<accession>A0A0A2EP09</accession>
<keyword evidence="10" id="KW-1185">Reference proteome</keyword>
<dbReference type="Gene3D" id="2.60.40.1120">
    <property type="entry name" value="Carboxypeptidase-like, regulatory domain"/>
    <property type="match status" value="1"/>
</dbReference>
<dbReference type="Gene3D" id="2.170.130.10">
    <property type="entry name" value="TonB-dependent receptor, plug domain"/>
    <property type="match status" value="1"/>
</dbReference>
<dbReference type="InterPro" id="IPR008969">
    <property type="entry name" value="CarboxyPept-like_regulatory"/>
</dbReference>
<organism evidence="9 10">
    <name type="scientific">Porphyromonas cangingivalis</name>
    <dbReference type="NCBI Taxonomy" id="36874"/>
    <lineage>
        <taxon>Bacteria</taxon>
        <taxon>Pseudomonadati</taxon>
        <taxon>Bacteroidota</taxon>
        <taxon>Bacteroidia</taxon>
        <taxon>Bacteroidales</taxon>
        <taxon>Porphyromonadaceae</taxon>
        <taxon>Porphyromonas</taxon>
    </lineage>
</organism>
<dbReference type="EMBL" id="JQJD01000065">
    <property type="protein sequence ID" value="KGN78114.1"/>
    <property type="molecule type" value="Genomic_DNA"/>
</dbReference>
<keyword evidence="3 7" id="KW-1134">Transmembrane beta strand</keyword>
<evidence type="ECO:0000256" key="4">
    <source>
        <dbReference type="ARBA" id="ARBA00022692"/>
    </source>
</evidence>
<dbReference type="Gene3D" id="2.40.170.20">
    <property type="entry name" value="TonB-dependent receptor, beta-barrel domain"/>
    <property type="match status" value="1"/>
</dbReference>
<evidence type="ECO:0000313" key="9">
    <source>
        <dbReference type="EMBL" id="KGN78114.1"/>
    </source>
</evidence>
<dbReference type="GO" id="GO:0009279">
    <property type="term" value="C:cell outer membrane"/>
    <property type="evidence" value="ECO:0007669"/>
    <property type="project" value="UniProtKB-SubCell"/>
</dbReference>
<gene>
    <name evidence="9" type="ORF">HQ35_10535</name>
</gene>
<evidence type="ECO:0000256" key="5">
    <source>
        <dbReference type="ARBA" id="ARBA00023136"/>
    </source>
</evidence>
<proteinExistence type="inferred from homology"/>
<dbReference type="SUPFAM" id="SSF49464">
    <property type="entry name" value="Carboxypeptidase regulatory domain-like"/>
    <property type="match status" value="1"/>
</dbReference>
<protein>
    <submittedName>
        <fullName evidence="9">Membrane protein</fullName>
    </submittedName>
</protein>
<evidence type="ECO:0000256" key="3">
    <source>
        <dbReference type="ARBA" id="ARBA00022452"/>
    </source>
</evidence>
<keyword evidence="2 7" id="KW-0813">Transport</keyword>
<name>A0A0A2EP09_PORCN</name>